<dbReference type="PANTHER" id="PTHR36517">
    <property type="entry name" value="PROTEIN CBG25732"/>
    <property type="match status" value="1"/>
</dbReference>
<reference evidence="3" key="1">
    <citation type="submission" date="2016-11" db="UniProtKB">
        <authorList>
            <consortium name="WormBaseParasite"/>
        </authorList>
    </citation>
    <scope>IDENTIFICATION</scope>
</reference>
<evidence type="ECO:0000259" key="1">
    <source>
        <dbReference type="Pfam" id="PF03436"/>
    </source>
</evidence>
<accession>A0A1I7TUQ7</accession>
<sequence length="169" mass="17745">MFLEDYNDYYHDYYPTVPQTKMPTVRPATTAPVTTARAACTSCNINAIAPPSNPPGTNFETTALAPAGGCTQAQVTCMRTDDQYCTGVSITATTPTGDSTISNTTGTSVLSSSATLTYEIGGTYSFGTAMQISQLTCVFTGCYPPSCSSCDVNRIAPTTLPAGTEFTFT</sequence>
<dbReference type="Pfam" id="PF03436">
    <property type="entry name" value="DUF281"/>
    <property type="match status" value="1"/>
</dbReference>
<dbReference type="AlphaFoldDB" id="A0A1I7TUQ7"/>
<protein>
    <submittedName>
        <fullName evidence="3">DUF281 domain-containing protein</fullName>
    </submittedName>
</protein>
<feature type="domain" description="DUF281" evidence="1">
    <location>
        <begin position="69"/>
        <end position="116"/>
    </location>
</feature>
<dbReference type="WBParaSite" id="Csp11.Scaffold629.g11976.t1">
    <property type="protein sequence ID" value="Csp11.Scaffold629.g11976.t1"/>
    <property type="gene ID" value="Csp11.Scaffold629.g11976"/>
</dbReference>
<dbReference type="PANTHER" id="PTHR36517:SF1">
    <property type="entry name" value="C6 DOMAIN-CONTAINING PROTEIN-RELATED"/>
    <property type="match status" value="1"/>
</dbReference>
<organism evidence="2 3">
    <name type="scientific">Caenorhabditis tropicalis</name>
    <dbReference type="NCBI Taxonomy" id="1561998"/>
    <lineage>
        <taxon>Eukaryota</taxon>
        <taxon>Metazoa</taxon>
        <taxon>Ecdysozoa</taxon>
        <taxon>Nematoda</taxon>
        <taxon>Chromadorea</taxon>
        <taxon>Rhabditida</taxon>
        <taxon>Rhabditina</taxon>
        <taxon>Rhabditomorpha</taxon>
        <taxon>Rhabditoidea</taxon>
        <taxon>Rhabditidae</taxon>
        <taxon>Peloderinae</taxon>
        <taxon>Caenorhabditis</taxon>
    </lineage>
</organism>
<name>A0A1I7TUQ7_9PELO</name>
<evidence type="ECO:0000313" key="2">
    <source>
        <dbReference type="Proteomes" id="UP000095282"/>
    </source>
</evidence>
<dbReference type="InterPro" id="IPR005098">
    <property type="entry name" value="DUF281"/>
</dbReference>
<keyword evidence="2" id="KW-1185">Reference proteome</keyword>
<dbReference type="Proteomes" id="UP000095282">
    <property type="component" value="Unplaced"/>
</dbReference>
<evidence type="ECO:0000313" key="3">
    <source>
        <dbReference type="WBParaSite" id="Csp11.Scaffold629.g11976.t1"/>
    </source>
</evidence>
<proteinExistence type="predicted"/>